<dbReference type="AlphaFoldDB" id="A0ABD2QLE5"/>
<name>A0ABD2QLE5_9PLAT</name>
<evidence type="ECO:0000259" key="1">
    <source>
        <dbReference type="Pfam" id="PF15787"/>
    </source>
</evidence>
<dbReference type="InterPro" id="IPR031570">
    <property type="entry name" value="NBEA/BDCP_DUF4704"/>
</dbReference>
<dbReference type="PANTHER" id="PTHR13743:SF162">
    <property type="entry name" value="NEUROBEACHIN"/>
    <property type="match status" value="1"/>
</dbReference>
<dbReference type="EMBL" id="JBJKFK010000059">
    <property type="protein sequence ID" value="KAL3320342.1"/>
    <property type="molecule type" value="Genomic_DNA"/>
</dbReference>
<dbReference type="InterPro" id="IPR013320">
    <property type="entry name" value="ConA-like_dom_sf"/>
</dbReference>
<dbReference type="Pfam" id="PF15787">
    <property type="entry name" value="DUF4704"/>
    <property type="match status" value="1"/>
</dbReference>
<dbReference type="Proteomes" id="UP001626550">
    <property type="component" value="Unassembled WGS sequence"/>
</dbReference>
<reference evidence="2 3" key="1">
    <citation type="submission" date="2024-11" db="EMBL/GenBank/DDBJ databases">
        <title>Adaptive evolution of stress response genes in parasites aligns with host niche diversity.</title>
        <authorList>
            <person name="Hahn C."/>
            <person name="Resl P."/>
        </authorList>
    </citation>
    <scope>NUCLEOTIDE SEQUENCE [LARGE SCALE GENOMIC DNA]</scope>
    <source>
        <strain evidence="2">EGGRZ-B1_66</strain>
        <tissue evidence="2">Body</tissue>
    </source>
</reference>
<protein>
    <recommendedName>
        <fullName evidence="1">DUF4704 domain-containing protein</fullName>
    </recommendedName>
</protein>
<accession>A0ABD2QLE5</accession>
<keyword evidence="3" id="KW-1185">Reference proteome</keyword>
<sequence length="1036" mass="117597">MTKSGLGYTGHFLGESLIITAIRSKGKGYQHCIQFSFVPDKWYMISIVFVYSRWGRNEIQCFVDGNIVSQADVVWSVEMSEPFDHCVIGGSSELAPHTLLCGCISNLMTVMEALTPLQVSALFRLGFNYKGYFKFESEAFCPGSILTGQQRASLYESNASLSTRVLFSYSAATCDDRLCLNQCLNKGSSSSSFASHAFLRGETKVIKRQSIMTALENAGGVCNFFPLFTKIGLPLPKTLAKAPEVAVLLLGAVFNSIRRSHLARRHFVHSDGLLIFADALRKGEAKHASMDLLHFLMAEAEFWALVLKGRFPGEPISSIVAHLDRIIDLLLLDASIWIRSPFEVQAELYKYLSSAFLEINVLRGPIRRTSAVLQLLHALRHFYWIKKPPKVFFAKPSLASMTIDHQMKRTSMDLNQLAQIRANILLFMKQVFTSKNTASIQNEELTAILNHLQLTPELDNIRDVLYFLLLMMAEQPAMMVPTFDRCRGVYCVFRLMASEDQHIRIQALKLLGFFLQRSKIRRKKATMDPFNLYALIVNRLLTFNTEIDLPTFNALFEILIEKVSVQSIDGHPLMPTVKTKIENAEMLKVIAELLIQSEQTLSILRLKEIFLRQILVLIRENPANRRLILQITVWQDWLVRLAHFFPIGHDEGSQIEARCCALIIHIFSYLLFHALRNELGGWRVWIDTLAIFHAHMSRQLRWQIALRIHSKSEEKEATKENGEEHLDLSSTRRVADVIEDPNGTREKADKFKMTAPQESKTVTQFSWSFLHRILLDNLLSAIEEDLNQVMQIKRKQSVSTEQEVDAFDNDSESDMKRHSDADSNMIIHYLNQPEQEVYAVNLVHLVSQLADTLVSACGVCVCSVRNNLEAKFSDRLPDQLQLSRCNLLEMGLLRAPCDDEKVLALESVDMTANQLDILADRIKNLSKSCLAAQLKSAQSGQQPAEAASEGELRKERSTYSIYQLVESDTPANLRELLFGIVPITNYPMGYLGFTFHLTVLAPLYDPDMLFQHVDINRLHNVIFRDEVQSFAFTLTA</sequence>
<feature type="domain" description="DUF4704" evidence="1">
    <location>
        <begin position="195"/>
        <end position="693"/>
    </location>
</feature>
<organism evidence="2 3">
    <name type="scientific">Cichlidogyrus casuarinus</name>
    <dbReference type="NCBI Taxonomy" id="1844966"/>
    <lineage>
        <taxon>Eukaryota</taxon>
        <taxon>Metazoa</taxon>
        <taxon>Spiralia</taxon>
        <taxon>Lophotrochozoa</taxon>
        <taxon>Platyhelminthes</taxon>
        <taxon>Monogenea</taxon>
        <taxon>Monopisthocotylea</taxon>
        <taxon>Dactylogyridea</taxon>
        <taxon>Ancyrocephalidae</taxon>
        <taxon>Cichlidogyrus</taxon>
    </lineage>
</organism>
<dbReference type="PANTHER" id="PTHR13743">
    <property type="entry name" value="BEIGE/BEACH-RELATED"/>
    <property type="match status" value="1"/>
</dbReference>
<comment type="caution">
    <text evidence="2">The sequence shown here is derived from an EMBL/GenBank/DDBJ whole genome shotgun (WGS) entry which is preliminary data.</text>
</comment>
<evidence type="ECO:0000313" key="3">
    <source>
        <dbReference type="Proteomes" id="UP001626550"/>
    </source>
</evidence>
<dbReference type="SUPFAM" id="SSF49899">
    <property type="entry name" value="Concanavalin A-like lectins/glucanases"/>
    <property type="match status" value="1"/>
</dbReference>
<gene>
    <name evidence="2" type="ORF">Ciccas_000982</name>
</gene>
<proteinExistence type="predicted"/>
<evidence type="ECO:0000313" key="2">
    <source>
        <dbReference type="EMBL" id="KAL3320342.1"/>
    </source>
</evidence>
<dbReference type="InterPro" id="IPR050865">
    <property type="entry name" value="BEACH_Domain"/>
</dbReference>